<comment type="similarity">
    <text evidence="1">Belongs to the bacterial solute-binding protein 7 family.</text>
</comment>
<dbReference type="PIRSF" id="PIRSF006470">
    <property type="entry name" value="DctB"/>
    <property type="match status" value="1"/>
</dbReference>
<evidence type="ECO:0000256" key="2">
    <source>
        <dbReference type="ARBA" id="ARBA00022448"/>
    </source>
</evidence>
<feature type="chain" id="PRO_5038979036" evidence="5">
    <location>
        <begin position="22"/>
        <end position="361"/>
    </location>
</feature>
<accession>A0A9D2N0L4</accession>
<reference evidence="6" key="2">
    <citation type="submission" date="2021-04" db="EMBL/GenBank/DDBJ databases">
        <authorList>
            <person name="Gilroy R."/>
        </authorList>
    </citation>
    <scope>NUCLEOTIDE SEQUENCE</scope>
    <source>
        <strain evidence="6">CHK180-15479</strain>
    </source>
</reference>
<organism evidence="6 7">
    <name type="scientific">Candidatus Enterocloster excrementipullorum</name>
    <dbReference type="NCBI Taxonomy" id="2838559"/>
    <lineage>
        <taxon>Bacteria</taxon>
        <taxon>Bacillati</taxon>
        <taxon>Bacillota</taxon>
        <taxon>Clostridia</taxon>
        <taxon>Lachnospirales</taxon>
        <taxon>Lachnospiraceae</taxon>
        <taxon>Enterocloster</taxon>
    </lineage>
</organism>
<dbReference type="GO" id="GO:0030288">
    <property type="term" value="C:outer membrane-bounded periplasmic space"/>
    <property type="evidence" value="ECO:0007669"/>
    <property type="project" value="InterPro"/>
</dbReference>
<evidence type="ECO:0000256" key="5">
    <source>
        <dbReference type="SAM" id="SignalP"/>
    </source>
</evidence>
<reference evidence="6" key="1">
    <citation type="journal article" date="2021" name="PeerJ">
        <title>Extensive microbial diversity within the chicken gut microbiome revealed by metagenomics and culture.</title>
        <authorList>
            <person name="Gilroy R."/>
            <person name="Ravi A."/>
            <person name="Getino M."/>
            <person name="Pursley I."/>
            <person name="Horton D.L."/>
            <person name="Alikhan N.F."/>
            <person name="Baker D."/>
            <person name="Gharbi K."/>
            <person name="Hall N."/>
            <person name="Watson M."/>
            <person name="Adriaenssens E.M."/>
            <person name="Foster-Nyarko E."/>
            <person name="Jarju S."/>
            <person name="Secka A."/>
            <person name="Antonio M."/>
            <person name="Oren A."/>
            <person name="Chaudhuri R.R."/>
            <person name="La Ragione R."/>
            <person name="Hildebrand F."/>
            <person name="Pallen M.J."/>
        </authorList>
    </citation>
    <scope>NUCLEOTIDE SEQUENCE</scope>
    <source>
        <strain evidence="6">CHK180-15479</strain>
    </source>
</reference>
<dbReference type="InterPro" id="IPR004682">
    <property type="entry name" value="TRAP_DctP"/>
</dbReference>
<dbReference type="InterPro" id="IPR038404">
    <property type="entry name" value="TRAP_DctP_sf"/>
</dbReference>
<dbReference type="PANTHER" id="PTHR33376:SF7">
    <property type="entry name" value="C4-DICARBOXYLATE-BINDING PROTEIN DCTB"/>
    <property type="match status" value="1"/>
</dbReference>
<evidence type="ECO:0000256" key="1">
    <source>
        <dbReference type="ARBA" id="ARBA00009023"/>
    </source>
</evidence>
<dbReference type="EMBL" id="DWWT01000029">
    <property type="protein sequence ID" value="HJC05863.1"/>
    <property type="molecule type" value="Genomic_DNA"/>
</dbReference>
<dbReference type="PANTHER" id="PTHR33376">
    <property type="match status" value="1"/>
</dbReference>
<feature type="region of interest" description="Disordered" evidence="4">
    <location>
        <begin position="24"/>
        <end position="50"/>
    </location>
</feature>
<feature type="signal peptide" evidence="5">
    <location>
        <begin position="1"/>
        <end position="21"/>
    </location>
</feature>
<keyword evidence="2" id="KW-0813">Transport</keyword>
<evidence type="ECO:0000256" key="3">
    <source>
        <dbReference type="ARBA" id="ARBA00022729"/>
    </source>
</evidence>
<dbReference type="Gene3D" id="3.40.190.170">
    <property type="entry name" value="Bacterial extracellular solute-binding protein, family 7"/>
    <property type="match status" value="1"/>
</dbReference>
<dbReference type="PROSITE" id="PS51257">
    <property type="entry name" value="PROKAR_LIPOPROTEIN"/>
    <property type="match status" value="1"/>
</dbReference>
<evidence type="ECO:0000313" key="6">
    <source>
        <dbReference type="EMBL" id="HJC05863.1"/>
    </source>
</evidence>
<dbReference type="NCBIfam" id="NF037995">
    <property type="entry name" value="TRAP_S1"/>
    <property type="match status" value="1"/>
</dbReference>
<dbReference type="InterPro" id="IPR018389">
    <property type="entry name" value="DctP_fam"/>
</dbReference>
<dbReference type="NCBIfam" id="TIGR00787">
    <property type="entry name" value="dctP"/>
    <property type="match status" value="1"/>
</dbReference>
<sequence>MKKWLAVMTMAAVMASLTACGSSDSGQTSAAQTQAAAENSADEGAAAGASGEEYPEYNWTAAMTVAETTTNYKMVERFAELLNERSGGKITVDIYPGGQLGNTTEFTEAVIGGSIDIGTGMTTDLVDFIPEYAIFDLPNVFDTVEQMRAVLNSDFVDVLNEYNNQGGIQMLGYSDAGFRQLTTNKAVHSVADLAGQKIRVMTNQYHIEYWNSLGASAVPMQFTEVFMGLQQGTIDGEENPYMNIVGNNMQEVQDYVVETNHLGHIITFFMNYDLYQSLPDNVRTLVDECAAEATDYGNSQSDESIAADKQTCIDAGCEIITLDEATLAEMREKAAGVYDMVRADLGDELVDQLLAAVEAAK</sequence>
<proteinExistence type="inferred from homology"/>
<dbReference type="Pfam" id="PF03480">
    <property type="entry name" value="DctP"/>
    <property type="match status" value="1"/>
</dbReference>
<protein>
    <submittedName>
        <fullName evidence="6">TRAP transporter substrate-binding protein</fullName>
    </submittedName>
</protein>
<evidence type="ECO:0000313" key="7">
    <source>
        <dbReference type="Proteomes" id="UP000823910"/>
    </source>
</evidence>
<dbReference type="CDD" id="cd13603">
    <property type="entry name" value="PBP2_TRAP_Siap_TeaA_like"/>
    <property type="match status" value="1"/>
</dbReference>
<dbReference type="Proteomes" id="UP000823910">
    <property type="component" value="Unassembled WGS sequence"/>
</dbReference>
<dbReference type="GO" id="GO:0055085">
    <property type="term" value="P:transmembrane transport"/>
    <property type="evidence" value="ECO:0007669"/>
    <property type="project" value="InterPro"/>
</dbReference>
<evidence type="ECO:0000256" key="4">
    <source>
        <dbReference type="SAM" id="MobiDB-lite"/>
    </source>
</evidence>
<gene>
    <name evidence="6" type="ORF">H9704_06880</name>
</gene>
<comment type="caution">
    <text evidence="6">The sequence shown here is derived from an EMBL/GenBank/DDBJ whole genome shotgun (WGS) entry which is preliminary data.</text>
</comment>
<dbReference type="AlphaFoldDB" id="A0A9D2N0L4"/>
<name>A0A9D2N0L4_9FIRM</name>
<keyword evidence="3 5" id="KW-0732">Signal</keyword>